<dbReference type="CDD" id="cd03241">
    <property type="entry name" value="ABC_RecN"/>
    <property type="match status" value="2"/>
</dbReference>
<evidence type="ECO:0000256" key="5">
    <source>
        <dbReference type="ARBA" id="ARBA00022763"/>
    </source>
</evidence>
<name>A0A1V9G3D8_9BACT</name>
<feature type="domain" description="RecF/RecN/SMC N-terminal" evidence="10">
    <location>
        <begin position="16"/>
        <end position="523"/>
    </location>
</feature>
<dbReference type="GO" id="GO:0006281">
    <property type="term" value="P:DNA repair"/>
    <property type="evidence" value="ECO:0007669"/>
    <property type="project" value="UniProtKB-KW"/>
</dbReference>
<dbReference type="InterPro" id="IPR027417">
    <property type="entry name" value="P-loop_NTPase"/>
</dbReference>
<dbReference type="Pfam" id="PF02463">
    <property type="entry name" value="SMC_N"/>
    <property type="match status" value="1"/>
</dbReference>
<dbReference type="PANTHER" id="PTHR11059">
    <property type="entry name" value="DNA REPAIR PROTEIN RECN"/>
    <property type="match status" value="1"/>
</dbReference>
<dbReference type="PANTHER" id="PTHR11059:SF0">
    <property type="entry name" value="DNA REPAIR PROTEIN RECN"/>
    <property type="match status" value="1"/>
</dbReference>
<protein>
    <recommendedName>
        <fullName evidence="3 9">DNA repair protein RecN</fullName>
    </recommendedName>
    <alternativeName>
        <fullName evidence="8 9">Recombination protein N</fullName>
    </alternativeName>
</protein>
<sequence length="566" mass="63588">MPDRHYICYAQNRTVLRKLFIQNYAIIDEIEIDFSQKLNIITGETGAGKSILMGALSLILGDRVDTSVLQSRDKKCYVEGIFVIAEKKAVKAFLREEDLDVEDELVIRREIGSNGKSRAFVNDTPVNLEQLRRLSSMLVDLHRQFDTLELGESDFQRQVLDALAGNAELLQQYQASFSQWHQAQHELSTLQQQKDQFTKEYDYNKFLFDELHDAALKENELEEADTTLKLLSNAEGIKTAMSKVAYELSEGESPMVQQLKSLCNQLSGFTDHHAALPAILQRLLSAQIELQDIADEVERINDQVQYDPQKIEQLNERISTGYKLLKKHGVHTTQELLAIKDNLEQKLQAVLNIDEAIMAKEKAVQQLLQKATELAAKLTANRVKQVKPLQDKVNKLLAQVGMPNARLQVEVAPLAALQSTGADDIEFLFDANKSNRFEPIRKVASGGELSRLMLCIKSLVAQSLDLPTLIFDEIDTGISGEAAKQVGIIMKELARKRQVFSITHQPQIAGKADAHYFVYKDVKGNSIKTNIKLLSQDERITAIAKMLSGEKPTAAALENAREMVMN</sequence>
<evidence type="ECO:0000259" key="10">
    <source>
        <dbReference type="Pfam" id="PF02463"/>
    </source>
</evidence>
<comment type="similarity">
    <text evidence="2 9">Belongs to the RecN family.</text>
</comment>
<accession>A0A1V9G3D8</accession>
<evidence type="ECO:0000256" key="6">
    <source>
        <dbReference type="ARBA" id="ARBA00022840"/>
    </source>
</evidence>
<evidence type="ECO:0000313" key="12">
    <source>
        <dbReference type="Proteomes" id="UP000192796"/>
    </source>
</evidence>
<dbReference type="InterPro" id="IPR004604">
    <property type="entry name" value="DNA_recomb/repair_RecN"/>
</dbReference>
<dbReference type="SUPFAM" id="SSF52540">
    <property type="entry name" value="P-loop containing nucleoside triphosphate hydrolases"/>
    <property type="match status" value="2"/>
</dbReference>
<dbReference type="Gene3D" id="3.40.50.300">
    <property type="entry name" value="P-loop containing nucleotide triphosphate hydrolases"/>
    <property type="match status" value="2"/>
</dbReference>
<dbReference type="InterPro" id="IPR003395">
    <property type="entry name" value="RecF/RecN/SMC_N"/>
</dbReference>
<comment type="function">
    <text evidence="1 9">May be involved in recombinational repair of damaged DNA.</text>
</comment>
<dbReference type="STRING" id="1703345.A3860_18035"/>
<comment type="caution">
    <text evidence="11">The sequence shown here is derived from an EMBL/GenBank/DDBJ whole genome shotgun (WGS) entry which is preliminary data.</text>
</comment>
<evidence type="ECO:0000256" key="8">
    <source>
        <dbReference type="ARBA" id="ARBA00033408"/>
    </source>
</evidence>
<dbReference type="GO" id="GO:0043590">
    <property type="term" value="C:bacterial nucleoid"/>
    <property type="evidence" value="ECO:0007669"/>
    <property type="project" value="TreeGrafter"/>
</dbReference>
<dbReference type="Proteomes" id="UP000192796">
    <property type="component" value="Unassembled WGS sequence"/>
</dbReference>
<reference evidence="11 12" key="1">
    <citation type="submission" date="2016-03" db="EMBL/GenBank/DDBJ databases">
        <title>Niastella vici sp. nov., isolated from farmland soil.</title>
        <authorList>
            <person name="Chen L."/>
            <person name="Wang D."/>
            <person name="Yang S."/>
            <person name="Wang G."/>
        </authorList>
    </citation>
    <scope>NUCLEOTIDE SEQUENCE [LARGE SCALE GENOMIC DNA]</scope>
    <source>
        <strain evidence="11 12">DJ57</strain>
    </source>
</reference>
<proteinExistence type="inferred from homology"/>
<keyword evidence="6" id="KW-0067">ATP-binding</keyword>
<keyword evidence="4" id="KW-0547">Nucleotide-binding</keyword>
<evidence type="ECO:0000256" key="7">
    <source>
        <dbReference type="ARBA" id="ARBA00023204"/>
    </source>
</evidence>
<dbReference type="OrthoDB" id="9806954at2"/>
<evidence type="ECO:0000313" key="11">
    <source>
        <dbReference type="EMBL" id="OQP64976.1"/>
    </source>
</evidence>
<dbReference type="GO" id="GO:0005524">
    <property type="term" value="F:ATP binding"/>
    <property type="evidence" value="ECO:0007669"/>
    <property type="project" value="UniProtKB-KW"/>
</dbReference>
<evidence type="ECO:0000256" key="1">
    <source>
        <dbReference type="ARBA" id="ARBA00003618"/>
    </source>
</evidence>
<evidence type="ECO:0000256" key="4">
    <source>
        <dbReference type="ARBA" id="ARBA00022741"/>
    </source>
</evidence>
<dbReference type="EMBL" id="LVYD01000041">
    <property type="protein sequence ID" value="OQP64976.1"/>
    <property type="molecule type" value="Genomic_DNA"/>
</dbReference>
<keyword evidence="12" id="KW-1185">Reference proteome</keyword>
<organism evidence="11 12">
    <name type="scientific">Niastella vici</name>
    <dbReference type="NCBI Taxonomy" id="1703345"/>
    <lineage>
        <taxon>Bacteria</taxon>
        <taxon>Pseudomonadati</taxon>
        <taxon>Bacteroidota</taxon>
        <taxon>Chitinophagia</taxon>
        <taxon>Chitinophagales</taxon>
        <taxon>Chitinophagaceae</taxon>
        <taxon>Niastella</taxon>
    </lineage>
</organism>
<dbReference type="NCBIfam" id="TIGR00634">
    <property type="entry name" value="recN"/>
    <property type="match status" value="1"/>
</dbReference>
<evidence type="ECO:0000256" key="9">
    <source>
        <dbReference type="PIRNR" id="PIRNR003128"/>
    </source>
</evidence>
<dbReference type="GO" id="GO:0006310">
    <property type="term" value="P:DNA recombination"/>
    <property type="evidence" value="ECO:0007669"/>
    <property type="project" value="InterPro"/>
</dbReference>
<keyword evidence="7 9" id="KW-0234">DNA repair</keyword>
<dbReference type="AlphaFoldDB" id="A0A1V9G3D8"/>
<gene>
    <name evidence="11" type="ORF">A3860_18035</name>
</gene>
<keyword evidence="5 9" id="KW-0227">DNA damage</keyword>
<evidence type="ECO:0000256" key="3">
    <source>
        <dbReference type="ARBA" id="ARBA00021315"/>
    </source>
</evidence>
<dbReference type="GO" id="GO:0009432">
    <property type="term" value="P:SOS response"/>
    <property type="evidence" value="ECO:0007669"/>
    <property type="project" value="TreeGrafter"/>
</dbReference>
<dbReference type="PIRSF" id="PIRSF003128">
    <property type="entry name" value="RecN"/>
    <property type="match status" value="1"/>
</dbReference>
<evidence type="ECO:0000256" key="2">
    <source>
        <dbReference type="ARBA" id="ARBA00009441"/>
    </source>
</evidence>